<dbReference type="EMBL" id="JBEPLU010000002">
    <property type="protein sequence ID" value="MET3527503.1"/>
    <property type="molecule type" value="Genomic_DNA"/>
</dbReference>
<dbReference type="Proteomes" id="UP001549110">
    <property type="component" value="Unassembled WGS sequence"/>
</dbReference>
<reference evidence="1 2" key="1">
    <citation type="submission" date="2024-06" db="EMBL/GenBank/DDBJ databases">
        <title>Genomic Encyclopedia of Type Strains, Phase IV (KMG-IV): sequencing the most valuable type-strain genomes for metagenomic binning, comparative biology and taxonomic classification.</title>
        <authorList>
            <person name="Goeker M."/>
        </authorList>
    </citation>
    <scope>NUCLEOTIDE SEQUENCE [LARGE SCALE GENOMIC DNA]</scope>
    <source>
        <strain evidence="1 2">DSM 17809</strain>
    </source>
</reference>
<evidence type="ECO:0000313" key="1">
    <source>
        <dbReference type="EMBL" id="MET3527503.1"/>
    </source>
</evidence>
<accession>A0ABV2EKF8</accession>
<dbReference type="RefSeq" id="WP_331929374.1">
    <property type="nucleotide sequence ID" value="NZ_JBEPLU010000002.1"/>
</dbReference>
<organism evidence="1 2">
    <name type="scientific">Phenylobacterium koreense</name>
    <dbReference type="NCBI Taxonomy" id="266125"/>
    <lineage>
        <taxon>Bacteria</taxon>
        <taxon>Pseudomonadati</taxon>
        <taxon>Pseudomonadota</taxon>
        <taxon>Alphaproteobacteria</taxon>
        <taxon>Caulobacterales</taxon>
        <taxon>Caulobacteraceae</taxon>
        <taxon>Phenylobacterium</taxon>
    </lineage>
</organism>
<gene>
    <name evidence="1" type="ORF">ABID41_002621</name>
</gene>
<sequence length="52" mass="5909">MRHTLKAAGRDLYLRVRGSSTDELEPQVDPAGEDPWSDLCFYSNPVFIQVAR</sequence>
<comment type="caution">
    <text evidence="1">The sequence shown here is derived from an EMBL/GenBank/DDBJ whole genome shotgun (WGS) entry which is preliminary data.</text>
</comment>
<proteinExistence type="predicted"/>
<keyword evidence="2" id="KW-1185">Reference proteome</keyword>
<protein>
    <submittedName>
        <fullName evidence="1">Uncharacterized protein</fullName>
    </submittedName>
</protein>
<evidence type="ECO:0000313" key="2">
    <source>
        <dbReference type="Proteomes" id="UP001549110"/>
    </source>
</evidence>
<name>A0ABV2EKF8_9CAUL</name>